<proteinExistence type="inferred from homology"/>
<keyword evidence="8" id="KW-0663">Pyridoxal phosphate</keyword>
<accession>A0ABP9S5W0</accession>
<dbReference type="InterPro" id="IPR037158">
    <property type="entry name" value="Thr_synth_N_sf"/>
</dbReference>
<evidence type="ECO:0000259" key="12">
    <source>
        <dbReference type="Pfam" id="PF00291"/>
    </source>
</evidence>
<organism evidence="14 15">
    <name type="scientific">Ferrimonas gelatinilytica</name>
    <dbReference type="NCBI Taxonomy" id="1255257"/>
    <lineage>
        <taxon>Bacteria</taxon>
        <taxon>Pseudomonadati</taxon>
        <taxon>Pseudomonadota</taxon>
        <taxon>Gammaproteobacteria</taxon>
        <taxon>Alteromonadales</taxon>
        <taxon>Ferrimonadaceae</taxon>
        <taxon>Ferrimonas</taxon>
    </lineage>
</organism>
<evidence type="ECO:0000256" key="5">
    <source>
        <dbReference type="ARBA" id="ARBA00018679"/>
    </source>
</evidence>
<evidence type="ECO:0000256" key="9">
    <source>
        <dbReference type="ARBA" id="ARBA00023239"/>
    </source>
</evidence>
<evidence type="ECO:0000256" key="3">
    <source>
        <dbReference type="ARBA" id="ARBA00005517"/>
    </source>
</evidence>
<comment type="caution">
    <text evidence="14">The sequence shown here is derived from an EMBL/GenBank/DDBJ whole genome shotgun (WGS) entry which is preliminary data.</text>
</comment>
<evidence type="ECO:0000256" key="6">
    <source>
        <dbReference type="ARBA" id="ARBA00022605"/>
    </source>
</evidence>
<dbReference type="EMBL" id="BAABLF010000008">
    <property type="protein sequence ID" value="GAA5190865.1"/>
    <property type="molecule type" value="Genomic_DNA"/>
</dbReference>
<dbReference type="InterPro" id="IPR036052">
    <property type="entry name" value="TrpB-like_PALP_sf"/>
</dbReference>
<dbReference type="InterPro" id="IPR029144">
    <property type="entry name" value="Thr_synth_N"/>
</dbReference>
<dbReference type="EC" id="4.2.3.1" evidence="4 11"/>
<evidence type="ECO:0000256" key="1">
    <source>
        <dbReference type="ARBA" id="ARBA00001933"/>
    </source>
</evidence>
<evidence type="ECO:0000256" key="10">
    <source>
        <dbReference type="ARBA" id="ARBA00049144"/>
    </source>
</evidence>
<keyword evidence="15" id="KW-1185">Reference proteome</keyword>
<dbReference type="Pfam" id="PF00291">
    <property type="entry name" value="PALP"/>
    <property type="match status" value="1"/>
</dbReference>
<dbReference type="SUPFAM" id="SSF53686">
    <property type="entry name" value="Tryptophan synthase beta subunit-like PLP-dependent enzymes"/>
    <property type="match status" value="1"/>
</dbReference>
<dbReference type="InterPro" id="IPR004450">
    <property type="entry name" value="Thr_synthase-like"/>
</dbReference>
<dbReference type="Proteomes" id="UP001501600">
    <property type="component" value="Unassembled WGS sequence"/>
</dbReference>
<dbReference type="InterPro" id="IPR000634">
    <property type="entry name" value="Ser/Thr_deHydtase_PyrdxlP-BS"/>
</dbReference>
<evidence type="ECO:0000256" key="7">
    <source>
        <dbReference type="ARBA" id="ARBA00022697"/>
    </source>
</evidence>
<reference evidence="15" key="1">
    <citation type="journal article" date="2019" name="Int. J. Syst. Evol. Microbiol.">
        <title>The Global Catalogue of Microorganisms (GCM) 10K type strain sequencing project: providing services to taxonomists for standard genome sequencing and annotation.</title>
        <authorList>
            <consortium name="The Broad Institute Genomics Platform"/>
            <consortium name="The Broad Institute Genome Sequencing Center for Infectious Disease"/>
            <person name="Wu L."/>
            <person name="Ma J."/>
        </authorList>
    </citation>
    <scope>NUCLEOTIDE SEQUENCE [LARGE SCALE GENOMIC DNA]</scope>
    <source>
        <strain evidence="15">JCM 18720</strain>
    </source>
</reference>
<keyword evidence="9" id="KW-0456">Lyase</keyword>
<feature type="domain" description="Tryptophan synthase beta chain-like PALP" evidence="12">
    <location>
        <begin position="94"/>
        <end position="365"/>
    </location>
</feature>
<dbReference type="Pfam" id="PF14821">
    <property type="entry name" value="Thr_synth_N"/>
    <property type="match status" value="1"/>
</dbReference>
<dbReference type="NCBIfam" id="TIGR00260">
    <property type="entry name" value="thrC"/>
    <property type="match status" value="1"/>
</dbReference>
<dbReference type="InterPro" id="IPR001926">
    <property type="entry name" value="TrpB-like_PALP"/>
</dbReference>
<protein>
    <recommendedName>
        <fullName evidence="5 11">Threonine synthase</fullName>
        <ecNumber evidence="4 11">4.2.3.1</ecNumber>
    </recommendedName>
</protein>
<evidence type="ECO:0000256" key="2">
    <source>
        <dbReference type="ARBA" id="ARBA00004979"/>
    </source>
</evidence>
<dbReference type="PANTHER" id="PTHR42690:SF1">
    <property type="entry name" value="THREONINE SYNTHASE-LIKE 2"/>
    <property type="match status" value="1"/>
</dbReference>
<dbReference type="Gene3D" id="3.40.50.1100">
    <property type="match status" value="2"/>
</dbReference>
<feature type="domain" description="Threonine synthase N-terminal" evidence="13">
    <location>
        <begin position="10"/>
        <end position="78"/>
    </location>
</feature>
<sequence length="426" mass="45613">MELFNLSQPQERVDFTEAVQRGLGEGQGLFFPDAIPTLNLDAAFWQSDFLTRAETVLGAWLDQELGHDRVRTLVRDAFGFPLPLVPAAPGQYALELFHGPTLAFKDFGARFLARCLSTLAKDRPLTILTATSGDTGAAVADAFAGLDNIQVVVLYPDGGISPLQEKMFCTLGGNIHTLAVKGSFDDCQALVKTAFSDAKLKAQFGLTSANSINIARLLAQICYFFEALAQLPAEQRDQAVFAVPSGNFGNLTAGLLAKAMGAPIKRFVAATNSNDTVPRYLKSGVWAPEPVHATLSNAMDVTSPNNWPRVEALCARQGWALAELAAERVSEPETVVRLKALYQGGYLSEPHAAVASEALTRQLSGEEVGVFLGTAHPAKFQDAVESALGIELPLPPALAAVVDKPVLSEKLEASFEALAGYLKRTL</sequence>
<evidence type="ECO:0000256" key="11">
    <source>
        <dbReference type="NCBIfam" id="TIGR00260"/>
    </source>
</evidence>
<dbReference type="Gene3D" id="3.90.1380.10">
    <property type="entry name" value="Threonine synthase, N-terminal domain"/>
    <property type="match status" value="1"/>
</dbReference>
<evidence type="ECO:0000256" key="8">
    <source>
        <dbReference type="ARBA" id="ARBA00022898"/>
    </source>
</evidence>
<dbReference type="PANTHER" id="PTHR42690">
    <property type="entry name" value="THREONINE SYNTHASE FAMILY MEMBER"/>
    <property type="match status" value="1"/>
</dbReference>
<comment type="catalytic activity">
    <reaction evidence="10">
        <text>O-phospho-L-homoserine + H2O = L-threonine + phosphate</text>
        <dbReference type="Rhea" id="RHEA:10840"/>
        <dbReference type="ChEBI" id="CHEBI:15377"/>
        <dbReference type="ChEBI" id="CHEBI:43474"/>
        <dbReference type="ChEBI" id="CHEBI:57590"/>
        <dbReference type="ChEBI" id="CHEBI:57926"/>
        <dbReference type="EC" id="4.2.3.1"/>
    </reaction>
</comment>
<evidence type="ECO:0000313" key="15">
    <source>
        <dbReference type="Proteomes" id="UP001501600"/>
    </source>
</evidence>
<name>A0ABP9S5W0_9GAMM</name>
<evidence type="ECO:0000256" key="4">
    <source>
        <dbReference type="ARBA" id="ARBA00013028"/>
    </source>
</evidence>
<dbReference type="InterPro" id="IPR051166">
    <property type="entry name" value="Threonine_Synthase"/>
</dbReference>
<keyword evidence="7" id="KW-0791">Threonine biosynthesis</keyword>
<evidence type="ECO:0000313" key="14">
    <source>
        <dbReference type="EMBL" id="GAA5190865.1"/>
    </source>
</evidence>
<dbReference type="RefSeq" id="WP_345316582.1">
    <property type="nucleotide sequence ID" value="NZ_BAABLF010000008.1"/>
</dbReference>
<comment type="similarity">
    <text evidence="3">Belongs to the threonine synthase family.</text>
</comment>
<keyword evidence="6" id="KW-0028">Amino-acid biosynthesis</keyword>
<dbReference type="PROSITE" id="PS00165">
    <property type="entry name" value="DEHYDRATASE_SER_THR"/>
    <property type="match status" value="1"/>
</dbReference>
<evidence type="ECO:0000259" key="13">
    <source>
        <dbReference type="Pfam" id="PF14821"/>
    </source>
</evidence>
<gene>
    <name evidence="14" type="primary">thrC</name>
    <name evidence="14" type="ORF">GCM10025772_16540</name>
</gene>
<comment type="pathway">
    <text evidence="2">Amino-acid biosynthesis; L-threonine biosynthesis; L-threonine from L-aspartate: step 5/5.</text>
</comment>
<comment type="cofactor">
    <cofactor evidence="1">
        <name>pyridoxal 5'-phosphate</name>
        <dbReference type="ChEBI" id="CHEBI:597326"/>
    </cofactor>
</comment>